<comment type="caution">
    <text evidence="2">The sequence shown here is derived from an EMBL/GenBank/DDBJ whole genome shotgun (WGS) entry which is preliminary data.</text>
</comment>
<accession>A0AA36N532</accession>
<protein>
    <recommendedName>
        <fullName evidence="4">Ankyrin repeat domain-containing protein</fullName>
    </recommendedName>
</protein>
<organism evidence="2 3">
    <name type="scientific">Effrenium voratum</name>
    <dbReference type="NCBI Taxonomy" id="2562239"/>
    <lineage>
        <taxon>Eukaryota</taxon>
        <taxon>Sar</taxon>
        <taxon>Alveolata</taxon>
        <taxon>Dinophyceae</taxon>
        <taxon>Suessiales</taxon>
        <taxon>Symbiodiniaceae</taxon>
        <taxon>Effrenium</taxon>
    </lineage>
</organism>
<evidence type="ECO:0000313" key="2">
    <source>
        <dbReference type="EMBL" id="CAJ1392754.1"/>
    </source>
</evidence>
<dbReference type="AlphaFoldDB" id="A0AA36N532"/>
<keyword evidence="3" id="KW-1185">Reference proteome</keyword>
<dbReference type="EMBL" id="CAUJNA010002402">
    <property type="protein sequence ID" value="CAJ1392754.1"/>
    <property type="molecule type" value="Genomic_DNA"/>
</dbReference>
<reference evidence="2" key="1">
    <citation type="submission" date="2023-08" db="EMBL/GenBank/DDBJ databases">
        <authorList>
            <person name="Chen Y."/>
            <person name="Shah S."/>
            <person name="Dougan E. K."/>
            <person name="Thang M."/>
            <person name="Chan C."/>
        </authorList>
    </citation>
    <scope>NUCLEOTIDE SEQUENCE</scope>
</reference>
<evidence type="ECO:0000256" key="1">
    <source>
        <dbReference type="SAM" id="MobiDB-lite"/>
    </source>
</evidence>
<gene>
    <name evidence="2" type="ORF">EVOR1521_LOCUS17771</name>
</gene>
<dbReference type="Proteomes" id="UP001178507">
    <property type="component" value="Unassembled WGS sequence"/>
</dbReference>
<evidence type="ECO:0008006" key="4">
    <source>
        <dbReference type="Google" id="ProtNLM"/>
    </source>
</evidence>
<sequence length="202" mass="22142">MAPSVAPGRGLALRERLALQADLALTEPENPLRRLMEAPSGSREEDKQRLEEAEQLLLQRPPAPAIEDKPMHEEPMNLAKLHQAAMDGDLQAMARMDLRLQGALEEDETLRSLAGKDFKDPKAQAALQLYQDSLALGKVGGDIDKQGFQAVMRDDAETLRQLLGRGLDVEAQNGGGHTLLQLARERGKELCAEVLIREGAKP</sequence>
<dbReference type="Gene3D" id="1.25.40.20">
    <property type="entry name" value="Ankyrin repeat-containing domain"/>
    <property type="match status" value="1"/>
</dbReference>
<evidence type="ECO:0000313" key="3">
    <source>
        <dbReference type="Proteomes" id="UP001178507"/>
    </source>
</evidence>
<name>A0AA36N532_9DINO</name>
<feature type="region of interest" description="Disordered" evidence="1">
    <location>
        <begin position="30"/>
        <end position="49"/>
    </location>
</feature>
<dbReference type="SUPFAM" id="SSF48403">
    <property type="entry name" value="Ankyrin repeat"/>
    <property type="match status" value="1"/>
</dbReference>
<proteinExistence type="predicted"/>
<dbReference type="InterPro" id="IPR036770">
    <property type="entry name" value="Ankyrin_rpt-contain_sf"/>
</dbReference>